<reference evidence="2" key="1">
    <citation type="submission" date="2021-01" db="EMBL/GenBank/DDBJ databases">
        <title>Genome public.</title>
        <authorList>
            <person name="Liu C."/>
            <person name="Sun Q."/>
        </authorList>
    </citation>
    <scope>NUCLEOTIDE SEQUENCE [LARGE SCALE GENOMIC DNA]</scope>
    <source>
        <strain evidence="2">YIM B02556</strain>
    </source>
</reference>
<dbReference type="RefSeq" id="WP_200193850.1">
    <property type="nucleotide sequence ID" value="NZ_JAENHM010000041.1"/>
</dbReference>
<comment type="caution">
    <text evidence="1">The sequence shown here is derived from an EMBL/GenBank/DDBJ whole genome shotgun (WGS) entry which is preliminary data.</text>
</comment>
<protein>
    <submittedName>
        <fullName evidence="1">Uncharacterized protein</fullName>
    </submittedName>
</protein>
<name>A0ABS1F4P9_9PROT</name>
<gene>
    <name evidence="1" type="ORF">JHL17_13350</name>
</gene>
<organism evidence="1 2">
    <name type="scientific">Azospirillum endophyticum</name>
    <dbReference type="NCBI Taxonomy" id="2800326"/>
    <lineage>
        <taxon>Bacteria</taxon>
        <taxon>Pseudomonadati</taxon>
        <taxon>Pseudomonadota</taxon>
        <taxon>Alphaproteobacteria</taxon>
        <taxon>Rhodospirillales</taxon>
        <taxon>Azospirillaceae</taxon>
        <taxon>Azospirillum</taxon>
    </lineage>
</organism>
<dbReference type="EMBL" id="JAENHM010000041">
    <property type="protein sequence ID" value="MBK1838400.1"/>
    <property type="molecule type" value="Genomic_DNA"/>
</dbReference>
<proteinExistence type="predicted"/>
<accession>A0ABS1F4P9</accession>
<dbReference type="Proteomes" id="UP000652760">
    <property type="component" value="Unassembled WGS sequence"/>
</dbReference>
<evidence type="ECO:0000313" key="2">
    <source>
        <dbReference type="Proteomes" id="UP000652760"/>
    </source>
</evidence>
<sequence>MATTNGTFELAARRLAAEHGVMLVVRASLPEIGGLVAGSGIAARS</sequence>
<keyword evidence="2" id="KW-1185">Reference proteome</keyword>
<evidence type="ECO:0000313" key="1">
    <source>
        <dbReference type="EMBL" id="MBK1838400.1"/>
    </source>
</evidence>